<feature type="coiled-coil region" evidence="1">
    <location>
        <begin position="15"/>
        <end position="42"/>
    </location>
</feature>
<evidence type="ECO:0000313" key="3">
    <source>
        <dbReference type="Proteomes" id="UP001497623"/>
    </source>
</evidence>
<evidence type="ECO:0000256" key="1">
    <source>
        <dbReference type="SAM" id="Coils"/>
    </source>
</evidence>
<protein>
    <submittedName>
        <fullName evidence="2">Uncharacterized protein</fullName>
    </submittedName>
</protein>
<name>A0AAV2S9N0_MEGNR</name>
<evidence type="ECO:0000313" key="2">
    <source>
        <dbReference type="EMBL" id="CAL4171063.1"/>
    </source>
</evidence>
<sequence>MYESTFTKALGNAYAKFKLENHEDYYENADELKEEEILLEEKISLNERSGGEFVKNHSTYRTTVQRGYYQRRLTVHRGRFQRGWYKRPGSFNMRGRGRGTYIPQRRFRHYSNDDSLGYSYGPRSSLDRDLDLDHGIDNIEEIDRSSKNMRSVVMIPKKMSMEDDLSTKKSVKSRLSVYQE</sequence>
<dbReference type="Proteomes" id="UP001497623">
    <property type="component" value="Unassembled WGS sequence"/>
</dbReference>
<proteinExistence type="predicted"/>
<comment type="caution">
    <text evidence="2">The sequence shown here is derived from an EMBL/GenBank/DDBJ whole genome shotgun (WGS) entry which is preliminary data.</text>
</comment>
<keyword evidence="3" id="KW-1185">Reference proteome</keyword>
<dbReference type="AlphaFoldDB" id="A0AAV2S9N0"/>
<organism evidence="2 3">
    <name type="scientific">Meganyctiphanes norvegica</name>
    <name type="common">Northern krill</name>
    <name type="synonym">Thysanopoda norvegica</name>
    <dbReference type="NCBI Taxonomy" id="48144"/>
    <lineage>
        <taxon>Eukaryota</taxon>
        <taxon>Metazoa</taxon>
        <taxon>Ecdysozoa</taxon>
        <taxon>Arthropoda</taxon>
        <taxon>Crustacea</taxon>
        <taxon>Multicrustacea</taxon>
        <taxon>Malacostraca</taxon>
        <taxon>Eumalacostraca</taxon>
        <taxon>Eucarida</taxon>
        <taxon>Euphausiacea</taxon>
        <taxon>Euphausiidae</taxon>
        <taxon>Meganyctiphanes</taxon>
    </lineage>
</organism>
<accession>A0AAV2S9N0</accession>
<gene>
    <name evidence="2" type="ORF">MNOR_LOCUS34072</name>
</gene>
<reference evidence="2 3" key="1">
    <citation type="submission" date="2024-05" db="EMBL/GenBank/DDBJ databases">
        <authorList>
            <person name="Wallberg A."/>
        </authorList>
    </citation>
    <scope>NUCLEOTIDE SEQUENCE [LARGE SCALE GENOMIC DNA]</scope>
</reference>
<dbReference type="EMBL" id="CAXKWB010051185">
    <property type="protein sequence ID" value="CAL4171063.1"/>
    <property type="molecule type" value="Genomic_DNA"/>
</dbReference>
<keyword evidence="1" id="KW-0175">Coiled coil</keyword>